<evidence type="ECO:0008006" key="3">
    <source>
        <dbReference type="Google" id="ProtNLM"/>
    </source>
</evidence>
<name>A0A1K2HP39_9NEIS</name>
<dbReference type="EMBL" id="FPKR01000012">
    <property type="protein sequence ID" value="SFZ78511.1"/>
    <property type="molecule type" value="Genomic_DNA"/>
</dbReference>
<sequence>MTDNAPLTPKPCKKCGAPGQVMKAGSNRHWVECAKFGRNGNCNVISAAVGSRKAAIQDWNAHCAK</sequence>
<protein>
    <recommendedName>
        <fullName evidence="3">Lar family restriction alleviation protein</fullName>
    </recommendedName>
</protein>
<dbReference type="AlphaFoldDB" id="A0A1K2HP39"/>
<evidence type="ECO:0000313" key="1">
    <source>
        <dbReference type="EMBL" id="SFZ78511.1"/>
    </source>
</evidence>
<gene>
    <name evidence="1" type="ORF">SAMN02745887_03036</name>
</gene>
<organism evidence="1 2">
    <name type="scientific">Chitinimonas taiwanensis DSM 18899</name>
    <dbReference type="NCBI Taxonomy" id="1121279"/>
    <lineage>
        <taxon>Bacteria</taxon>
        <taxon>Pseudomonadati</taxon>
        <taxon>Pseudomonadota</taxon>
        <taxon>Betaproteobacteria</taxon>
        <taxon>Neisseriales</taxon>
        <taxon>Chitinibacteraceae</taxon>
        <taxon>Chitinimonas</taxon>
    </lineage>
</organism>
<dbReference type="OrthoDB" id="9134112at2"/>
<reference evidence="1 2" key="1">
    <citation type="submission" date="2016-11" db="EMBL/GenBank/DDBJ databases">
        <authorList>
            <person name="Jaros S."/>
            <person name="Januszkiewicz K."/>
            <person name="Wedrychowicz H."/>
        </authorList>
    </citation>
    <scope>NUCLEOTIDE SEQUENCE [LARGE SCALE GENOMIC DNA]</scope>
    <source>
        <strain evidence="1 2">DSM 18899</strain>
    </source>
</reference>
<accession>A0A1K2HP39</accession>
<dbReference type="STRING" id="1121279.SAMN02745887_03036"/>
<dbReference type="RefSeq" id="WP_072429583.1">
    <property type="nucleotide sequence ID" value="NZ_FPKR01000012.1"/>
</dbReference>
<dbReference type="Proteomes" id="UP000186513">
    <property type="component" value="Unassembled WGS sequence"/>
</dbReference>
<evidence type="ECO:0000313" key="2">
    <source>
        <dbReference type="Proteomes" id="UP000186513"/>
    </source>
</evidence>
<proteinExistence type="predicted"/>
<keyword evidence="2" id="KW-1185">Reference proteome</keyword>